<protein>
    <recommendedName>
        <fullName evidence="1">TIR domain-containing protein</fullName>
    </recommendedName>
</protein>
<dbReference type="Proteomes" id="UP001364224">
    <property type="component" value="Unassembled WGS sequence"/>
</dbReference>
<evidence type="ECO:0000313" key="3">
    <source>
        <dbReference type="Proteomes" id="UP001364224"/>
    </source>
</evidence>
<accession>A0ABU8BKX1</accession>
<evidence type="ECO:0000259" key="1">
    <source>
        <dbReference type="Pfam" id="PF13676"/>
    </source>
</evidence>
<dbReference type="EMBL" id="JAZHRV010000001">
    <property type="protein sequence ID" value="MEH2559211.1"/>
    <property type="molecule type" value="Genomic_DNA"/>
</dbReference>
<comment type="caution">
    <text evidence="2">The sequence shown here is derived from an EMBL/GenBank/DDBJ whole genome shotgun (WGS) entry which is preliminary data.</text>
</comment>
<evidence type="ECO:0000313" key="2">
    <source>
        <dbReference type="EMBL" id="MEH2559211.1"/>
    </source>
</evidence>
<organism evidence="2 3">
    <name type="scientific">Bradyrhizobium algeriense</name>
    <dbReference type="NCBI Taxonomy" id="634784"/>
    <lineage>
        <taxon>Bacteria</taxon>
        <taxon>Pseudomonadati</taxon>
        <taxon>Pseudomonadota</taxon>
        <taxon>Alphaproteobacteria</taxon>
        <taxon>Hyphomicrobiales</taxon>
        <taxon>Nitrobacteraceae</taxon>
        <taxon>Bradyrhizobium</taxon>
    </lineage>
</organism>
<gene>
    <name evidence="2" type="ORF">V1286_006740</name>
</gene>
<reference evidence="2 3" key="1">
    <citation type="submission" date="2024-02" db="EMBL/GenBank/DDBJ databases">
        <title>Adaptive strategies in a cosmopolitan and abundant soil bacterium.</title>
        <authorList>
            <person name="Carini P."/>
        </authorList>
    </citation>
    <scope>NUCLEOTIDE SEQUENCE [LARGE SCALE GENOMIC DNA]</scope>
    <source>
        <strain evidence="2 3">AZCC 1608</strain>
    </source>
</reference>
<feature type="domain" description="TIR" evidence="1">
    <location>
        <begin position="8"/>
        <end position="88"/>
    </location>
</feature>
<name>A0ABU8BKX1_9BRAD</name>
<dbReference type="Gene3D" id="3.40.50.10140">
    <property type="entry name" value="Toll/interleukin-1 receptor homology (TIR) domain"/>
    <property type="match status" value="1"/>
</dbReference>
<dbReference type="Pfam" id="PF13676">
    <property type="entry name" value="TIR_2"/>
    <property type="match status" value="1"/>
</dbReference>
<proteinExistence type="predicted"/>
<sequence>MAEERLHVFISYSSEDRDLATAIAEELRRAFNPAILKLTIDVEFSLGSNWRDRLKADLDDTDILLVVATGKQKVSHSFTGFEVGYFDASISHSPKMEHFPTQDRIMIPVAVFTKTPETMSDIQALQINAPFDPMVVDPAALKNPANPAGAANGALKKSPIFRLFKRIQGIINQSIQLSDEEQEAFNEQLLESSARLFNVVHLELQKRVYQENFPERKIVVRTSLAASQPGRGDALSDATVEFFGRFDSFGFQAPQGGPVPWSQFAESIGEEDIARCWTSTIQMLTSAAMRGDFRDNRQVVTSQEKDRAFRMFVARSVIYYSGVREFHIYIVEIRYKDYGDPTTTMLLKAISIGLQYRFMFLEGKTSEFSPNSFNATLHDLRGRIAEMIQQLDYLLWYSQDAGLNEPESILQILGDLPTGEIERKSGIWETEKSKLYAAARKMLATADDRELLQNKAEFVTVLQAFCDSTRVLNEDFTSKVLLALGRIVSGAQTKVGLTAAA</sequence>
<keyword evidence="3" id="KW-1185">Reference proteome</keyword>
<dbReference type="InterPro" id="IPR000157">
    <property type="entry name" value="TIR_dom"/>
</dbReference>
<dbReference type="InterPro" id="IPR035897">
    <property type="entry name" value="Toll_tir_struct_dom_sf"/>
</dbReference>
<dbReference type="SUPFAM" id="SSF52200">
    <property type="entry name" value="Toll/Interleukin receptor TIR domain"/>
    <property type="match status" value="1"/>
</dbReference>
<dbReference type="RefSeq" id="WP_334487081.1">
    <property type="nucleotide sequence ID" value="NZ_JAZHRV010000001.1"/>
</dbReference>